<feature type="compositionally biased region" description="Polar residues" evidence="1">
    <location>
        <begin position="55"/>
        <end position="65"/>
    </location>
</feature>
<dbReference type="CDD" id="cd17470">
    <property type="entry name" value="T3SS_Flik_C"/>
    <property type="match status" value="1"/>
</dbReference>
<gene>
    <name evidence="3" type="ORF">L2725_14835</name>
</gene>
<dbReference type="PANTHER" id="PTHR37533:SF2">
    <property type="entry name" value="FLAGELLAR HOOK-LENGTH CONTROL PROTEIN"/>
    <property type="match status" value="1"/>
</dbReference>
<proteinExistence type="predicted"/>
<dbReference type="EMBL" id="JAKIKT010000006">
    <property type="protein sequence ID" value="MCL2915034.1"/>
    <property type="molecule type" value="Genomic_DNA"/>
</dbReference>
<evidence type="ECO:0000313" key="4">
    <source>
        <dbReference type="Proteomes" id="UP001202831"/>
    </source>
</evidence>
<feature type="domain" description="Flagellar hook-length control protein-like C-terminal" evidence="2">
    <location>
        <begin position="317"/>
        <end position="399"/>
    </location>
</feature>
<evidence type="ECO:0000256" key="1">
    <source>
        <dbReference type="SAM" id="MobiDB-lite"/>
    </source>
</evidence>
<name>A0ABT0N9E4_9GAMM</name>
<keyword evidence="3" id="KW-0969">Cilium</keyword>
<feature type="compositionally biased region" description="Basic and acidic residues" evidence="1">
    <location>
        <begin position="398"/>
        <end position="409"/>
    </location>
</feature>
<keyword evidence="3" id="KW-0966">Cell projection</keyword>
<evidence type="ECO:0000313" key="3">
    <source>
        <dbReference type="EMBL" id="MCL2915034.1"/>
    </source>
</evidence>
<dbReference type="Pfam" id="PF02120">
    <property type="entry name" value="Flg_hook"/>
    <property type="match status" value="1"/>
</dbReference>
<dbReference type="PANTHER" id="PTHR37533">
    <property type="entry name" value="FLAGELLAR HOOK-LENGTH CONTROL PROTEIN"/>
    <property type="match status" value="1"/>
</dbReference>
<keyword evidence="3" id="KW-0282">Flagellum</keyword>
<dbReference type="InterPro" id="IPR038610">
    <property type="entry name" value="FliK-like_C_sf"/>
</dbReference>
<organism evidence="3 4">
    <name type="scientific">Shewanella corallii</name>
    <dbReference type="NCBI Taxonomy" id="560080"/>
    <lineage>
        <taxon>Bacteria</taxon>
        <taxon>Pseudomonadati</taxon>
        <taxon>Pseudomonadota</taxon>
        <taxon>Gammaproteobacteria</taxon>
        <taxon>Alteromonadales</taxon>
        <taxon>Shewanellaceae</taxon>
        <taxon>Shewanella</taxon>
    </lineage>
</organism>
<dbReference type="Gene3D" id="3.30.750.140">
    <property type="match status" value="1"/>
</dbReference>
<accession>A0ABT0N9E4</accession>
<feature type="region of interest" description="Disordered" evidence="1">
    <location>
        <begin position="1"/>
        <end position="95"/>
    </location>
</feature>
<comment type="caution">
    <text evidence="3">The sequence shown here is derived from an EMBL/GenBank/DDBJ whole genome shotgun (WGS) entry which is preliminary data.</text>
</comment>
<dbReference type="InterPro" id="IPR021136">
    <property type="entry name" value="Flagellar_hook_control-like_C"/>
</dbReference>
<protein>
    <submittedName>
        <fullName evidence="3">Flagellar hook-length control protein FliK</fullName>
    </submittedName>
</protein>
<evidence type="ECO:0000259" key="2">
    <source>
        <dbReference type="Pfam" id="PF02120"/>
    </source>
</evidence>
<sequence>MAIELLYAQPQAHSHSQIKGSAGTDSLQPQYKADEQNSKEPGDSGSFAEYRRQASKQASTEQASTGKARDIDKTSQASLSRDETTEPEVDGFSQHTAYASHQAGTPLSTQFSAVHSEQTSGAVTGTHAQLNPHSTAQLLAQPGSPLNGQPKGQDAALNTPAQPLSGPIVAAPFVAANGQSQAQVTASGLIDGNSATTAAVSATAGNASQTSLTQASGHTQSLSSLSGGTLSSLQGTALPGADASPADWLTQRSAGELMRSAPQAQLLSPLTAAADAQTQVDASQASRQTVSQWGPLPLTPNAQIPQHARELLQPLREQLRFQLDQHIQKAELRLDPPDMGKVDLNIRLDGDRLHIQMHAANNHIRDALQSGLERLRAELAQDHQGDIQLDVGQQGGDTDQRQAHSHQDSQRISATHLSDSDTGSQPQRPTASSDLNLLA</sequence>
<dbReference type="RefSeq" id="WP_249249655.1">
    <property type="nucleotide sequence ID" value="NZ_JAKIKT010000006.1"/>
</dbReference>
<feature type="region of interest" description="Disordered" evidence="1">
    <location>
        <begin position="278"/>
        <end position="298"/>
    </location>
</feature>
<keyword evidence="4" id="KW-1185">Reference proteome</keyword>
<feature type="compositionally biased region" description="Polar residues" evidence="1">
    <location>
        <begin position="410"/>
        <end position="439"/>
    </location>
</feature>
<feature type="region of interest" description="Disordered" evidence="1">
    <location>
        <begin position="140"/>
        <end position="159"/>
    </location>
</feature>
<feature type="compositionally biased region" description="Basic and acidic residues" evidence="1">
    <location>
        <begin position="32"/>
        <end position="42"/>
    </location>
</feature>
<dbReference type="InterPro" id="IPR052563">
    <property type="entry name" value="FliK"/>
</dbReference>
<feature type="compositionally biased region" description="Polar residues" evidence="1">
    <location>
        <begin position="11"/>
        <end position="29"/>
    </location>
</feature>
<reference evidence="3 4" key="1">
    <citation type="submission" date="2022-01" db="EMBL/GenBank/DDBJ databases">
        <title>Whole genome-based taxonomy of the Shewanellaceae.</title>
        <authorList>
            <person name="Martin-Rodriguez A.J."/>
        </authorList>
    </citation>
    <scope>NUCLEOTIDE SEQUENCE [LARGE SCALE GENOMIC DNA]</scope>
    <source>
        <strain evidence="3 4">DSM 21332</strain>
    </source>
</reference>
<dbReference type="Proteomes" id="UP001202831">
    <property type="component" value="Unassembled WGS sequence"/>
</dbReference>
<feature type="region of interest" description="Disordered" evidence="1">
    <location>
        <begin position="389"/>
        <end position="439"/>
    </location>
</feature>